<reference evidence="1 2" key="1">
    <citation type="submission" date="2016-10" db="EMBL/GenBank/DDBJ databases">
        <authorList>
            <person name="de Groot N.N."/>
        </authorList>
    </citation>
    <scope>NUCLEOTIDE SEQUENCE [LARGE SCALE GENOMIC DNA]</scope>
    <source>
        <strain evidence="1 2">DSM 18979</strain>
    </source>
</reference>
<organism evidence="1 2">
    <name type="scientific">Natronincola peptidivorans</name>
    <dbReference type="NCBI Taxonomy" id="426128"/>
    <lineage>
        <taxon>Bacteria</taxon>
        <taxon>Bacillati</taxon>
        <taxon>Bacillota</taxon>
        <taxon>Clostridia</taxon>
        <taxon>Peptostreptococcales</taxon>
        <taxon>Natronincolaceae</taxon>
        <taxon>Natronincola</taxon>
    </lineage>
</organism>
<dbReference type="Gene3D" id="3.40.50.1950">
    <property type="entry name" value="Flavin prenyltransferase-like"/>
    <property type="match status" value="1"/>
</dbReference>
<dbReference type="GO" id="GO:0003824">
    <property type="term" value="F:catalytic activity"/>
    <property type="evidence" value="ECO:0007669"/>
    <property type="project" value="InterPro"/>
</dbReference>
<dbReference type="SUPFAM" id="SSF52507">
    <property type="entry name" value="Homo-oligomeric flavin-containing Cys decarboxylases, HFCD"/>
    <property type="match status" value="1"/>
</dbReference>
<dbReference type="STRING" id="426128.SAMN05660297_02683"/>
<dbReference type="RefSeq" id="WP_090445024.1">
    <property type="nucleotide sequence ID" value="NZ_FOHU01000013.1"/>
</dbReference>
<dbReference type="InterPro" id="IPR036551">
    <property type="entry name" value="Flavin_trans-like"/>
</dbReference>
<evidence type="ECO:0000313" key="2">
    <source>
        <dbReference type="Proteomes" id="UP000199568"/>
    </source>
</evidence>
<keyword evidence="2" id="KW-1185">Reference proteome</keyword>
<dbReference type="Proteomes" id="UP000199568">
    <property type="component" value="Unassembled WGS sequence"/>
</dbReference>
<dbReference type="EMBL" id="FOHU01000013">
    <property type="protein sequence ID" value="SET52822.1"/>
    <property type="molecule type" value="Genomic_DNA"/>
</dbReference>
<dbReference type="OrthoDB" id="1706434at2"/>
<protein>
    <recommendedName>
        <fullName evidence="3">Flavoprotein</fullName>
    </recommendedName>
</protein>
<evidence type="ECO:0008006" key="3">
    <source>
        <dbReference type="Google" id="ProtNLM"/>
    </source>
</evidence>
<name>A0A1I0F5W7_9FIRM</name>
<proteinExistence type="predicted"/>
<evidence type="ECO:0000313" key="1">
    <source>
        <dbReference type="EMBL" id="SET52822.1"/>
    </source>
</evidence>
<sequence>MNRYNQTKKIMEHLILKNNNSFSKEKKEHLMIVFTGTVTDQEKYLKQLEGLKNQGYSFDFTISSNGEKLLNIDELCKLLQPRKVYRESSSSIEVNSMEGIEGILVPLATQNTAIKLSLGIQDQLIPKLLWEALWMGKPIWMNYKSLSEYKGTTTSNPYIQEKIKLVLLELEKMGVKSLECFDDIRKSPLDNFDVKNEKASTGHRVITERDVLAFDSSNLNMMVPSDAIITPLAKDTAKARGIKIIKG</sequence>
<dbReference type="AlphaFoldDB" id="A0A1I0F5W7"/>
<accession>A0A1I0F5W7</accession>
<gene>
    <name evidence="1" type="ORF">SAMN05660297_02683</name>
</gene>